<dbReference type="InterPro" id="IPR053905">
    <property type="entry name" value="EF-G-like_DII"/>
</dbReference>
<dbReference type="Gene3D" id="3.30.70.870">
    <property type="entry name" value="Elongation Factor G (Translational Gtpase), domain 3"/>
    <property type="match status" value="1"/>
</dbReference>
<dbReference type="PANTHER" id="PTHR43261:SF7">
    <property type="entry name" value="ELONGATION FACTOR G-LIKE PROTEIN"/>
    <property type="match status" value="1"/>
</dbReference>
<comment type="function">
    <text evidence="6">Catalyzes the GTP-dependent ribosomal translocation step during translation elongation. During this step, the ribosome changes from the pre-translocational (PRE) to the post-translocational (POST) state as the newly formed A-site-bound peptidyl-tRNA and P-site-bound deacylated tRNA move to the P and E sites, respectively. Catalyzes the coordinated movement of the two tRNA molecules, the mRNA and conformational changes in the ribosome.</text>
</comment>
<keyword evidence="5" id="KW-0342">GTP-binding</keyword>
<dbReference type="NCBIfam" id="NF009381">
    <property type="entry name" value="PRK12740.1-5"/>
    <property type="match status" value="1"/>
</dbReference>
<dbReference type="PRINTS" id="PR01037">
    <property type="entry name" value="TCRTETOQM"/>
</dbReference>
<dbReference type="NCBIfam" id="NF009379">
    <property type="entry name" value="PRK12740.1-3"/>
    <property type="match status" value="1"/>
</dbReference>
<accession>A0ABU8XP54</accession>
<dbReference type="Gene3D" id="2.40.30.10">
    <property type="entry name" value="Translation factors"/>
    <property type="match status" value="1"/>
</dbReference>
<keyword evidence="9" id="KW-1185">Reference proteome</keyword>
<keyword evidence="2" id="KW-0547">Nucleotide-binding</keyword>
<dbReference type="InterPro" id="IPR041095">
    <property type="entry name" value="EFG_II"/>
</dbReference>
<dbReference type="CDD" id="cd16262">
    <property type="entry name" value="EFG_III"/>
    <property type="match status" value="1"/>
</dbReference>
<dbReference type="SUPFAM" id="SSF54980">
    <property type="entry name" value="EF-G C-terminal domain-like"/>
    <property type="match status" value="2"/>
</dbReference>
<evidence type="ECO:0000256" key="4">
    <source>
        <dbReference type="ARBA" id="ARBA00022917"/>
    </source>
</evidence>
<dbReference type="InterPro" id="IPR020568">
    <property type="entry name" value="Ribosomal_Su5_D2-typ_SF"/>
</dbReference>
<proteinExistence type="predicted"/>
<sequence>MGSRTTTRNVALVGPSGSGKTTLLESMLFVAGAIGRKGSVAEGNTVADSSAEARARRMSTEVSAASFRCHDLDFTILDCPGSVEFVQETYGAVLGCDLAVVVVEPVLERLIAVAPLLQFLDTNAIPHLIFINKMDRSDVRYRDLLQTLRQLSARPVVPHQYAIGRGEELVGYIDLVSEEAHAFRKGTASDVIPLPEEYREREQTARREMLEILADFDDDLLEKLLEDQEPPQEQILRDLQKTLGADQVVPVFMGVAEQDMGVRRLLAALAKEAPDPSVRAAQLGLENDGAAIVQVLKNYYFPHTGKLSLVRVWRGSVKDGTMLGDMRVGGVYRLFGGQQQSVGSAEAGEIVALGRLDNARTGTLLTTGSGPADGMVPQPPAPKPMYAFAITAKNKNDEVKLSGALAKLTDEDPSLLVDYDRDTHQTVLWGQGEIHLRVALDRLKQKYNVEVEGHAPRTPYRETIRKGAHAHGRHKKQSGGHGQFGDVKIEIRPLPRGEGFQFENKIVGGAVPKQFIPAVEAGAREHLQKGPLGFPVVDVAVTLHDGQFHSVDSNELSFKLATALALKEGLPQCEPVLLEPILSVTISVPSDYTSKVLQLVTGRRGQILGYEAKDGWSGWDEIKAQIPQGEMHDLIVTLRSLSQGTGFFEWSYDHLQEVPDRIAHAIVEKHREAAA</sequence>
<keyword evidence="3 8" id="KW-0251">Elongation factor</keyword>
<evidence type="ECO:0000256" key="6">
    <source>
        <dbReference type="ARBA" id="ARBA00024731"/>
    </source>
</evidence>
<dbReference type="Pfam" id="PF22042">
    <property type="entry name" value="EF-G_D2"/>
    <property type="match status" value="1"/>
</dbReference>
<dbReference type="Gene3D" id="3.30.230.10">
    <property type="match status" value="1"/>
</dbReference>
<dbReference type="SUPFAM" id="SSF52540">
    <property type="entry name" value="P-loop containing nucleoside triphosphate hydrolases"/>
    <property type="match status" value="1"/>
</dbReference>
<evidence type="ECO:0000256" key="2">
    <source>
        <dbReference type="ARBA" id="ARBA00022741"/>
    </source>
</evidence>
<gene>
    <name evidence="8" type="ORF">U1T56_05705</name>
</gene>
<dbReference type="Gene3D" id="3.30.70.240">
    <property type="match status" value="1"/>
</dbReference>
<dbReference type="CDD" id="cd04170">
    <property type="entry name" value="EF-G_bact"/>
    <property type="match status" value="1"/>
</dbReference>
<dbReference type="InterPro" id="IPR000795">
    <property type="entry name" value="T_Tr_GTP-bd_dom"/>
</dbReference>
<evidence type="ECO:0000259" key="7">
    <source>
        <dbReference type="PROSITE" id="PS51722"/>
    </source>
</evidence>
<dbReference type="Proteomes" id="UP001375743">
    <property type="component" value="Unassembled WGS sequence"/>
</dbReference>
<name>A0ABU8XP54_9PROT</name>
<dbReference type="PROSITE" id="PS51722">
    <property type="entry name" value="G_TR_2"/>
    <property type="match status" value="1"/>
</dbReference>
<dbReference type="RefSeq" id="WP_418158485.1">
    <property type="nucleotide sequence ID" value="NZ_JBBLZC010000004.1"/>
</dbReference>
<dbReference type="GO" id="GO:0003746">
    <property type="term" value="F:translation elongation factor activity"/>
    <property type="evidence" value="ECO:0007669"/>
    <property type="project" value="UniProtKB-KW"/>
</dbReference>
<dbReference type="CDD" id="cd01434">
    <property type="entry name" value="EFG_mtEFG1_IV"/>
    <property type="match status" value="1"/>
</dbReference>
<dbReference type="SMART" id="SM00838">
    <property type="entry name" value="EFG_C"/>
    <property type="match status" value="1"/>
</dbReference>
<dbReference type="InterPro" id="IPR000640">
    <property type="entry name" value="EFG_V-like"/>
</dbReference>
<dbReference type="InterPro" id="IPR035647">
    <property type="entry name" value="EFG_III/V"/>
</dbReference>
<dbReference type="InterPro" id="IPR047872">
    <property type="entry name" value="EFG_IV"/>
</dbReference>
<dbReference type="NCBIfam" id="TIGR00231">
    <property type="entry name" value="small_GTP"/>
    <property type="match status" value="1"/>
</dbReference>
<keyword evidence="4" id="KW-0648">Protein biosynthesis</keyword>
<dbReference type="InterPro" id="IPR035649">
    <property type="entry name" value="EFG_V"/>
</dbReference>
<dbReference type="Pfam" id="PF03764">
    <property type="entry name" value="EFG_IV"/>
    <property type="match status" value="1"/>
</dbReference>
<dbReference type="InterPro" id="IPR005517">
    <property type="entry name" value="Transl_elong_EFG/EF2_IV"/>
</dbReference>
<evidence type="ECO:0000256" key="3">
    <source>
        <dbReference type="ARBA" id="ARBA00022768"/>
    </source>
</evidence>
<dbReference type="InterPro" id="IPR009022">
    <property type="entry name" value="EFG_III"/>
</dbReference>
<dbReference type="Gene3D" id="3.40.50.300">
    <property type="entry name" value="P-loop containing nucleotide triphosphate hydrolases"/>
    <property type="match status" value="1"/>
</dbReference>
<reference evidence="8 9" key="1">
    <citation type="submission" date="2024-01" db="EMBL/GenBank/DDBJ databases">
        <title>Multi-omics insights into the function and evolution of sodium benzoate biodegradation pathways in Benzoatithermus flavus gen. nov., sp. nov. from hot spring.</title>
        <authorList>
            <person name="Hu C.-J."/>
            <person name="Li W.-J."/>
        </authorList>
    </citation>
    <scope>NUCLEOTIDE SEQUENCE [LARGE SCALE GENOMIC DNA]</scope>
    <source>
        <strain evidence="8 9">SYSU G07066</strain>
    </source>
</reference>
<dbReference type="InterPro" id="IPR014721">
    <property type="entry name" value="Ribsml_uS5_D2-typ_fold_subgr"/>
</dbReference>
<dbReference type="EMBL" id="JBBLZC010000004">
    <property type="protein sequence ID" value="MEK0082636.1"/>
    <property type="molecule type" value="Genomic_DNA"/>
</dbReference>
<comment type="caution">
    <text evidence="8">The sequence shown here is derived from an EMBL/GenBank/DDBJ whole genome shotgun (WGS) entry which is preliminary data.</text>
</comment>
<evidence type="ECO:0000313" key="9">
    <source>
        <dbReference type="Proteomes" id="UP001375743"/>
    </source>
</evidence>
<dbReference type="PANTHER" id="PTHR43261">
    <property type="entry name" value="TRANSLATION ELONGATION FACTOR G-RELATED"/>
    <property type="match status" value="1"/>
</dbReference>
<dbReference type="CDD" id="cd03713">
    <property type="entry name" value="EFG_mtEFG_C"/>
    <property type="match status" value="1"/>
</dbReference>
<dbReference type="NCBIfam" id="NF009891">
    <property type="entry name" value="PRK13351.1-1"/>
    <property type="match status" value="1"/>
</dbReference>
<dbReference type="SUPFAM" id="SSF50447">
    <property type="entry name" value="Translation proteins"/>
    <property type="match status" value="1"/>
</dbReference>
<dbReference type="InterPro" id="IPR005225">
    <property type="entry name" value="Small_GTP-bd"/>
</dbReference>
<dbReference type="InterPro" id="IPR027417">
    <property type="entry name" value="P-loop_NTPase"/>
</dbReference>
<dbReference type="SMART" id="SM00889">
    <property type="entry name" value="EFG_IV"/>
    <property type="match status" value="1"/>
</dbReference>
<evidence type="ECO:0000313" key="8">
    <source>
        <dbReference type="EMBL" id="MEK0082636.1"/>
    </source>
</evidence>
<dbReference type="Pfam" id="PF00009">
    <property type="entry name" value="GTP_EFTU"/>
    <property type="match status" value="1"/>
</dbReference>
<dbReference type="SUPFAM" id="SSF54211">
    <property type="entry name" value="Ribosomal protein S5 domain 2-like"/>
    <property type="match status" value="1"/>
</dbReference>
<dbReference type="Pfam" id="PF14492">
    <property type="entry name" value="EFG_III"/>
    <property type="match status" value="1"/>
</dbReference>
<feature type="domain" description="Tr-type G" evidence="7">
    <location>
        <begin position="5"/>
        <end position="277"/>
    </location>
</feature>
<dbReference type="Pfam" id="PF00679">
    <property type="entry name" value="EFG_C"/>
    <property type="match status" value="1"/>
</dbReference>
<evidence type="ECO:0000256" key="5">
    <source>
        <dbReference type="ARBA" id="ARBA00023134"/>
    </source>
</evidence>
<protein>
    <recommendedName>
        <fullName evidence="1">Elongation factor G</fullName>
    </recommendedName>
</protein>
<evidence type="ECO:0000256" key="1">
    <source>
        <dbReference type="ARBA" id="ARBA00017872"/>
    </source>
</evidence>
<organism evidence="8 9">
    <name type="scientific">Benzoatithermus flavus</name>
    <dbReference type="NCBI Taxonomy" id="3108223"/>
    <lineage>
        <taxon>Bacteria</taxon>
        <taxon>Pseudomonadati</taxon>
        <taxon>Pseudomonadota</taxon>
        <taxon>Alphaproteobacteria</taxon>
        <taxon>Geminicoccales</taxon>
        <taxon>Geminicoccaceae</taxon>
        <taxon>Benzoatithermus</taxon>
    </lineage>
</organism>
<dbReference type="InterPro" id="IPR009000">
    <property type="entry name" value="Transl_B-barrel_sf"/>
</dbReference>